<dbReference type="AlphaFoldDB" id="A0A1L9BHK4"/>
<dbReference type="GO" id="GO:0071949">
    <property type="term" value="F:FAD binding"/>
    <property type="evidence" value="ECO:0007669"/>
    <property type="project" value="InterPro"/>
</dbReference>
<evidence type="ECO:0000259" key="1">
    <source>
        <dbReference type="Pfam" id="PF01494"/>
    </source>
</evidence>
<reference evidence="3" key="1">
    <citation type="submission" date="2016-11" db="EMBL/GenBank/DDBJ databases">
        <authorList>
            <person name="Shukria A."/>
            <person name="Stevens D.C."/>
        </authorList>
    </citation>
    <scope>NUCLEOTIDE SEQUENCE [LARGE SCALE GENOMIC DNA]</scope>
    <source>
        <strain evidence="3">Cbfe23</strain>
    </source>
</reference>
<dbReference type="GO" id="GO:0016628">
    <property type="term" value="F:oxidoreductase activity, acting on the CH-CH group of donors, NAD or NADP as acceptor"/>
    <property type="evidence" value="ECO:0007669"/>
    <property type="project" value="InterPro"/>
</dbReference>
<accession>A0A1L9BHK4</accession>
<dbReference type="Proteomes" id="UP000182229">
    <property type="component" value="Unassembled WGS sequence"/>
</dbReference>
<dbReference type="InterPro" id="IPR050407">
    <property type="entry name" value="Geranylgeranyl_reductase"/>
</dbReference>
<organism evidence="2 3">
    <name type="scientific">Cystobacter ferrugineus</name>
    <dbReference type="NCBI Taxonomy" id="83449"/>
    <lineage>
        <taxon>Bacteria</taxon>
        <taxon>Pseudomonadati</taxon>
        <taxon>Myxococcota</taxon>
        <taxon>Myxococcia</taxon>
        <taxon>Myxococcales</taxon>
        <taxon>Cystobacterineae</taxon>
        <taxon>Archangiaceae</taxon>
        <taxon>Cystobacter</taxon>
    </lineage>
</organism>
<dbReference type="OrthoDB" id="9772594at2"/>
<dbReference type="Gene3D" id="3.50.50.60">
    <property type="entry name" value="FAD/NAD(P)-binding domain"/>
    <property type="match status" value="1"/>
</dbReference>
<evidence type="ECO:0000313" key="3">
    <source>
        <dbReference type="Proteomes" id="UP000182229"/>
    </source>
</evidence>
<dbReference type="EMBL" id="MPIN01000001">
    <property type="protein sequence ID" value="OJH41741.1"/>
    <property type="molecule type" value="Genomic_DNA"/>
</dbReference>
<sequence length="368" mass="40393">MSKSVLEADVAIVGAGPAGTAAALHLGQLGVKRVVLVDRADFPRDKTCGSGVSPKGIGCLKTLGVWDAVEPHSYWIKGLRLTTRGNETMFLSGGDAAAAIICNRRTLDEILLRRAQSLGVEFVPNFLVRSLIEEGGRVVGFQDDEGREVRARYTVVADGGHSKLVPERGPKSILQAIMGWWEGVDFTPHHVEMIFDPRVAPWYVWLFPENDTRVNIGICYRDDAHQHNARALFQQILDSHFAPRLRGARQIGGWKGHPILYSYTIEKLHSPGRIVIGEAGRMVHPATGEGIYQGMRSGILAAEALRDVLTDASTEARAFERYESRCRLAYTASFAATRLLQPLIDSPVLDTVARVLPKSLRNRVAAAP</sequence>
<dbReference type="NCBIfam" id="TIGR02032">
    <property type="entry name" value="GG-red-SF"/>
    <property type="match status" value="1"/>
</dbReference>
<dbReference type="STRING" id="83449.BON30_00385"/>
<evidence type="ECO:0000313" key="2">
    <source>
        <dbReference type="EMBL" id="OJH41741.1"/>
    </source>
</evidence>
<dbReference type="RefSeq" id="WP_071895779.1">
    <property type="nucleotide sequence ID" value="NZ_MPIN01000001.1"/>
</dbReference>
<dbReference type="InterPro" id="IPR036188">
    <property type="entry name" value="FAD/NAD-bd_sf"/>
</dbReference>
<proteinExistence type="predicted"/>
<dbReference type="PRINTS" id="PR00420">
    <property type="entry name" value="RNGMNOXGNASE"/>
</dbReference>
<dbReference type="InterPro" id="IPR002938">
    <property type="entry name" value="FAD-bd"/>
</dbReference>
<dbReference type="PANTHER" id="PTHR42685">
    <property type="entry name" value="GERANYLGERANYL DIPHOSPHATE REDUCTASE"/>
    <property type="match status" value="1"/>
</dbReference>
<dbReference type="SUPFAM" id="SSF51905">
    <property type="entry name" value="FAD/NAD(P)-binding domain"/>
    <property type="match status" value="1"/>
</dbReference>
<comment type="caution">
    <text evidence="2">The sequence shown here is derived from an EMBL/GenBank/DDBJ whole genome shotgun (WGS) entry which is preliminary data.</text>
</comment>
<dbReference type="InterPro" id="IPR011777">
    <property type="entry name" value="Geranylgeranyl_Rdtase_fam"/>
</dbReference>
<feature type="domain" description="FAD-binding" evidence="1">
    <location>
        <begin position="7"/>
        <end position="330"/>
    </location>
</feature>
<gene>
    <name evidence="2" type="ORF">BON30_00385</name>
</gene>
<reference evidence="2 3" key="2">
    <citation type="submission" date="2016-12" db="EMBL/GenBank/DDBJ databases">
        <title>Draft Genome Sequence of Cystobacter ferrugineus Strain Cbfe23.</title>
        <authorList>
            <person name="Akbar S."/>
            <person name="Dowd S.E."/>
            <person name="Stevens D.C."/>
        </authorList>
    </citation>
    <scope>NUCLEOTIDE SEQUENCE [LARGE SCALE GENOMIC DNA]</scope>
    <source>
        <strain evidence="2 3">Cbfe23</strain>
    </source>
</reference>
<protein>
    <recommendedName>
        <fullName evidence="1">FAD-binding domain-containing protein</fullName>
    </recommendedName>
</protein>
<keyword evidence="3" id="KW-1185">Reference proteome</keyword>
<dbReference type="PANTHER" id="PTHR42685:SF22">
    <property type="entry name" value="CONDITIONED MEDIUM FACTOR RECEPTOR 1"/>
    <property type="match status" value="1"/>
</dbReference>
<name>A0A1L9BHK4_9BACT</name>
<dbReference type="Pfam" id="PF01494">
    <property type="entry name" value="FAD_binding_3"/>
    <property type="match status" value="1"/>
</dbReference>